<name>A0A914RZ86_PAREQ</name>
<dbReference type="GO" id="GO:0000184">
    <property type="term" value="P:nuclear-transcribed mRNA catabolic process, nonsense-mediated decay"/>
    <property type="evidence" value="ECO:0007669"/>
    <property type="project" value="TreeGrafter"/>
</dbReference>
<dbReference type="GO" id="GO:0003729">
    <property type="term" value="F:mRNA binding"/>
    <property type="evidence" value="ECO:0007669"/>
    <property type="project" value="TreeGrafter"/>
</dbReference>
<keyword evidence="2" id="KW-1185">Reference proteome</keyword>
<feature type="domain" description="MIF4G-like type 2" evidence="1">
    <location>
        <begin position="1"/>
        <end position="129"/>
    </location>
</feature>
<dbReference type="Proteomes" id="UP000887564">
    <property type="component" value="Unplaced"/>
</dbReference>
<dbReference type="GO" id="GO:0005846">
    <property type="term" value="C:nuclear cap binding complex"/>
    <property type="evidence" value="ECO:0007669"/>
    <property type="project" value="InterPro"/>
</dbReference>
<reference evidence="3" key="1">
    <citation type="submission" date="2022-11" db="UniProtKB">
        <authorList>
            <consortium name="WormBaseParasite"/>
        </authorList>
    </citation>
    <scope>IDENTIFICATION</scope>
</reference>
<dbReference type="AlphaFoldDB" id="A0A914RZ86"/>
<dbReference type="GO" id="GO:0006406">
    <property type="term" value="P:mRNA export from nucleus"/>
    <property type="evidence" value="ECO:0007669"/>
    <property type="project" value="InterPro"/>
</dbReference>
<dbReference type="Pfam" id="PF09090">
    <property type="entry name" value="MIF4G_like_2"/>
    <property type="match status" value="1"/>
</dbReference>
<dbReference type="WBParaSite" id="PEQ_0001019901-mRNA-1">
    <property type="protein sequence ID" value="PEQ_0001019901-mRNA-1"/>
    <property type="gene ID" value="PEQ_0001019901"/>
</dbReference>
<organism evidence="2 3">
    <name type="scientific">Parascaris equorum</name>
    <name type="common">Equine roundworm</name>
    <dbReference type="NCBI Taxonomy" id="6256"/>
    <lineage>
        <taxon>Eukaryota</taxon>
        <taxon>Metazoa</taxon>
        <taxon>Ecdysozoa</taxon>
        <taxon>Nematoda</taxon>
        <taxon>Chromadorea</taxon>
        <taxon>Rhabditida</taxon>
        <taxon>Spirurina</taxon>
        <taxon>Ascaridomorpha</taxon>
        <taxon>Ascaridoidea</taxon>
        <taxon>Ascarididae</taxon>
        <taxon>Parascaris</taxon>
    </lineage>
</organism>
<protein>
    <submittedName>
        <fullName evidence="3">MIF4G-like type 2 domain-containing protein</fullName>
    </submittedName>
</protein>
<dbReference type="InterPro" id="IPR016024">
    <property type="entry name" value="ARM-type_fold"/>
</dbReference>
<dbReference type="InterPro" id="IPR015174">
    <property type="entry name" value="MIF4G-like_typ-2"/>
</dbReference>
<proteinExistence type="predicted"/>
<evidence type="ECO:0000313" key="3">
    <source>
        <dbReference type="WBParaSite" id="PEQ_0001019901-mRNA-1"/>
    </source>
</evidence>
<evidence type="ECO:0000313" key="2">
    <source>
        <dbReference type="Proteomes" id="UP000887564"/>
    </source>
</evidence>
<dbReference type="GO" id="GO:0000339">
    <property type="term" value="F:RNA cap binding"/>
    <property type="evidence" value="ECO:0007669"/>
    <property type="project" value="InterPro"/>
</dbReference>
<accession>A0A914RZ86</accession>
<dbReference type="SUPFAM" id="SSF48371">
    <property type="entry name" value="ARM repeat"/>
    <property type="match status" value="1"/>
</dbReference>
<sequence>MMSVTANKMVTMTIVDSSAIVAWIFSDEMKFEFERLWTWELLGDAVEHVSGHLRRCRIKLQEVRKRNSAKREEVVKRGAEAKVSPSPENKFTVKLTEYIVVCDSKGKDFNTSWYKYFTDRFRGFFLKNWREMFEFSETIEKKLFKAQAIDAQVMESYTMFVSLGS</sequence>
<evidence type="ECO:0000259" key="1">
    <source>
        <dbReference type="Pfam" id="PF09090"/>
    </source>
</evidence>
<dbReference type="Gene3D" id="1.25.40.180">
    <property type="match status" value="1"/>
</dbReference>
<dbReference type="PANTHER" id="PTHR12412:SF2">
    <property type="entry name" value="NUCLEAR CAP-BINDING PROTEIN SUBUNIT 1"/>
    <property type="match status" value="1"/>
</dbReference>
<dbReference type="InterPro" id="IPR027159">
    <property type="entry name" value="CBP80"/>
</dbReference>
<dbReference type="GO" id="GO:0005634">
    <property type="term" value="C:nucleus"/>
    <property type="evidence" value="ECO:0007669"/>
    <property type="project" value="TreeGrafter"/>
</dbReference>
<dbReference type="PANTHER" id="PTHR12412">
    <property type="entry name" value="CAP BINDING PROTEIN"/>
    <property type="match status" value="1"/>
</dbReference>